<dbReference type="InterPro" id="IPR000504">
    <property type="entry name" value="RRM_dom"/>
</dbReference>
<keyword evidence="5" id="KW-1185">Reference proteome</keyword>
<dbReference type="SUPFAM" id="SSF54928">
    <property type="entry name" value="RNA-binding domain, RBD"/>
    <property type="match status" value="1"/>
</dbReference>
<keyword evidence="1" id="KW-0694">RNA-binding</keyword>
<evidence type="ECO:0000313" key="4">
    <source>
        <dbReference type="EMBL" id="CAK0820416.1"/>
    </source>
</evidence>
<evidence type="ECO:0000313" key="5">
    <source>
        <dbReference type="Proteomes" id="UP001189429"/>
    </source>
</evidence>
<feature type="non-terminal residue" evidence="4">
    <location>
        <position position="1"/>
    </location>
</feature>
<organism evidence="4 5">
    <name type="scientific">Prorocentrum cordatum</name>
    <dbReference type="NCBI Taxonomy" id="2364126"/>
    <lineage>
        <taxon>Eukaryota</taxon>
        <taxon>Sar</taxon>
        <taxon>Alveolata</taxon>
        <taxon>Dinophyceae</taxon>
        <taxon>Prorocentrales</taxon>
        <taxon>Prorocentraceae</taxon>
        <taxon>Prorocentrum</taxon>
    </lineage>
</organism>
<reference evidence="4" key="1">
    <citation type="submission" date="2023-10" db="EMBL/GenBank/DDBJ databases">
        <authorList>
            <person name="Chen Y."/>
            <person name="Shah S."/>
            <person name="Dougan E. K."/>
            <person name="Thang M."/>
            <person name="Chan C."/>
        </authorList>
    </citation>
    <scope>NUCLEOTIDE SEQUENCE [LARGE SCALE GENOMIC DNA]</scope>
</reference>
<name>A0ABN9RMM4_9DINO</name>
<evidence type="ECO:0000256" key="2">
    <source>
        <dbReference type="SAM" id="MobiDB-lite"/>
    </source>
</evidence>
<dbReference type="InterPro" id="IPR012677">
    <property type="entry name" value="Nucleotide-bd_a/b_plait_sf"/>
</dbReference>
<dbReference type="PROSITE" id="PS50102">
    <property type="entry name" value="RRM"/>
    <property type="match status" value="1"/>
</dbReference>
<dbReference type="Pfam" id="PF04059">
    <property type="entry name" value="RRM_2"/>
    <property type="match status" value="1"/>
</dbReference>
<feature type="region of interest" description="Disordered" evidence="2">
    <location>
        <begin position="78"/>
        <end position="103"/>
    </location>
</feature>
<dbReference type="Gene3D" id="3.30.70.330">
    <property type="match status" value="1"/>
</dbReference>
<protein>
    <recommendedName>
        <fullName evidence="3">RRM domain-containing protein</fullName>
    </recommendedName>
</protein>
<dbReference type="Proteomes" id="UP001189429">
    <property type="component" value="Unassembled WGS sequence"/>
</dbReference>
<accession>A0ABN9RMM4</accession>
<evidence type="ECO:0000256" key="1">
    <source>
        <dbReference type="PROSITE-ProRule" id="PRU00176"/>
    </source>
</evidence>
<sequence>PGSSRHEPAIWMSSGPWGLRHIQRGGRTHTQTQFIVDSPASMGKYGKGGGRRKTLQIWENMRGILSVVSSSVHIRRPWRAPGRRSPGGAPGFEAPAPQEACPGRAQEDCHRADAAMGGPAASFGCAPPARDGTFGEEWAAPDGRALCGVAPRPTTVMMRNVPNGYTRDGLIALIEGQGFSGKFDFVYLPLDFKSMLNMGYAFVNLINPEEATRFVELFTGFCQWLHSQSQKICSVSWAETQGLPANVENLRRNLFMRNLLTEECKPVIFCNGRRVPFPRSYKKLRYLALALRGH</sequence>
<dbReference type="EMBL" id="CAUYUJ010007341">
    <property type="protein sequence ID" value="CAK0820416.1"/>
    <property type="molecule type" value="Genomic_DNA"/>
</dbReference>
<evidence type="ECO:0000259" key="3">
    <source>
        <dbReference type="PROSITE" id="PS50102"/>
    </source>
</evidence>
<comment type="caution">
    <text evidence="4">The sequence shown here is derived from an EMBL/GenBank/DDBJ whole genome shotgun (WGS) entry which is preliminary data.</text>
</comment>
<feature type="compositionally biased region" description="Low complexity" evidence="2">
    <location>
        <begin position="83"/>
        <end position="100"/>
    </location>
</feature>
<proteinExistence type="predicted"/>
<gene>
    <name evidence="4" type="ORF">PCOR1329_LOCUS22104</name>
</gene>
<dbReference type="CDD" id="cd12277">
    <property type="entry name" value="RRM3_MEI2_EAR1_like"/>
    <property type="match status" value="1"/>
</dbReference>
<dbReference type="InterPro" id="IPR035979">
    <property type="entry name" value="RBD_domain_sf"/>
</dbReference>
<dbReference type="InterPro" id="IPR007201">
    <property type="entry name" value="Mei2-like_Rrm_C"/>
</dbReference>
<feature type="domain" description="RRM" evidence="3">
    <location>
        <begin position="154"/>
        <end position="240"/>
    </location>
</feature>